<gene>
    <name evidence="4" type="ORF">G352_07238</name>
</gene>
<name>M2XYG2_9NOCA</name>
<feature type="domain" description="Peptidase S33 tripeptidyl aminopeptidase-like C-terminal" evidence="3">
    <location>
        <begin position="416"/>
        <end position="518"/>
    </location>
</feature>
<feature type="chain" id="PRO_5004029048" evidence="1">
    <location>
        <begin position="25"/>
        <end position="520"/>
    </location>
</feature>
<dbReference type="AlphaFoldDB" id="M2XYG2"/>
<dbReference type="SUPFAM" id="SSF53474">
    <property type="entry name" value="alpha/beta-Hydrolases"/>
    <property type="match status" value="1"/>
</dbReference>
<organism evidence="4 5">
    <name type="scientific">Rhodococcus ruber BKS 20-38</name>
    <dbReference type="NCBI Taxonomy" id="1278076"/>
    <lineage>
        <taxon>Bacteria</taxon>
        <taxon>Bacillati</taxon>
        <taxon>Actinomycetota</taxon>
        <taxon>Actinomycetes</taxon>
        <taxon>Mycobacteriales</taxon>
        <taxon>Nocardiaceae</taxon>
        <taxon>Rhodococcus</taxon>
    </lineage>
</organism>
<dbReference type="Pfam" id="PF00561">
    <property type="entry name" value="Abhydrolase_1"/>
    <property type="match status" value="1"/>
</dbReference>
<feature type="signal peptide" evidence="1">
    <location>
        <begin position="1"/>
        <end position="24"/>
    </location>
</feature>
<evidence type="ECO:0000259" key="3">
    <source>
        <dbReference type="Pfam" id="PF08386"/>
    </source>
</evidence>
<sequence length="520" mass="53041">MRMRRTRVLTVGIVVLGAMTAACGAGPSVRPDVAVVQEADGQATPTGEDPALAPELPAPARDLDWRDCTAETLAAQALPPGPTGLVLECAQIPAAIDATGTVPGSFPLDVLRARLAQTPTEAAPLVMTTGADMPSSRALAALSTGSLAELAASRPIVAVDRRGLGASQPIECIFGADRRALADHGQFGRTGDGPERVAELGRQATIACTDYLQPQELLFDAAHAADDLEQLRTTWGVDRIGVLGIGNGATVALAYASKYPTTVGRLVLDSPAAATADAELLAESRVRGAESAVDAFARQCVALACSLGPDPRAALEDLHARAAAGTLAPLSSNALLTAVAWFLGTPRSDAQARVRELSDALAAAGAGDVTPMLELVGAAEAVLSSDGQFVSRCSDGQRWPTTARATELQQTWSANYPLFGGDSAIGLTACSAWPSMPTPPLPAEVRVPVLVTTGAADPLVGSAGLESVTGALTAVSARWAALSWQGAGYSAVLHSGCVQARLAAYLDTGALPPNGSLCPA</sequence>
<accession>M2XYG2</accession>
<keyword evidence="5" id="KW-1185">Reference proteome</keyword>
<dbReference type="GO" id="GO:0016787">
    <property type="term" value="F:hydrolase activity"/>
    <property type="evidence" value="ECO:0007669"/>
    <property type="project" value="UniProtKB-KW"/>
</dbReference>
<feature type="domain" description="AB hydrolase-1" evidence="2">
    <location>
        <begin position="153"/>
        <end position="277"/>
    </location>
</feature>
<evidence type="ECO:0000256" key="1">
    <source>
        <dbReference type="SAM" id="SignalP"/>
    </source>
</evidence>
<proteinExistence type="predicted"/>
<evidence type="ECO:0000313" key="5">
    <source>
        <dbReference type="Proteomes" id="UP000011731"/>
    </source>
</evidence>
<evidence type="ECO:0000259" key="2">
    <source>
        <dbReference type="Pfam" id="PF00561"/>
    </source>
</evidence>
<comment type="caution">
    <text evidence="4">The sequence shown here is derived from an EMBL/GenBank/DDBJ whole genome shotgun (WGS) entry which is preliminary data.</text>
</comment>
<dbReference type="EMBL" id="AOEX01000026">
    <property type="protein sequence ID" value="EME66011.1"/>
    <property type="molecule type" value="Genomic_DNA"/>
</dbReference>
<keyword evidence="1" id="KW-0732">Signal</keyword>
<dbReference type="Gene3D" id="3.40.50.1820">
    <property type="entry name" value="alpha/beta hydrolase"/>
    <property type="match status" value="1"/>
</dbReference>
<dbReference type="InterPro" id="IPR000073">
    <property type="entry name" value="AB_hydrolase_1"/>
</dbReference>
<evidence type="ECO:0000313" key="4">
    <source>
        <dbReference type="EMBL" id="EME66011.1"/>
    </source>
</evidence>
<dbReference type="PATRIC" id="fig|1278076.4.peg.1507"/>
<dbReference type="PROSITE" id="PS51257">
    <property type="entry name" value="PROKAR_LIPOPROTEIN"/>
    <property type="match status" value="1"/>
</dbReference>
<keyword evidence="4" id="KW-0378">Hydrolase</keyword>
<reference evidence="4 5" key="1">
    <citation type="journal article" date="2013" name="Genome Announc.">
        <title>Draft Genome Sequence of Rhodococcus ruber Strain BKS 20-38.</title>
        <authorList>
            <person name="Bala M."/>
            <person name="Kumar S."/>
            <person name="Raghava G.P."/>
            <person name="Mayilraj S."/>
        </authorList>
    </citation>
    <scope>NUCLEOTIDE SEQUENCE [LARGE SCALE GENOMIC DNA]</scope>
    <source>
        <strain evidence="4 5">BKS 20-38</strain>
    </source>
</reference>
<dbReference type="InterPro" id="IPR013595">
    <property type="entry name" value="Pept_S33_TAP-like_C"/>
</dbReference>
<dbReference type="Proteomes" id="UP000011731">
    <property type="component" value="Unassembled WGS sequence"/>
</dbReference>
<dbReference type="Pfam" id="PF08386">
    <property type="entry name" value="Abhydrolase_4"/>
    <property type="match status" value="1"/>
</dbReference>
<dbReference type="InterPro" id="IPR029058">
    <property type="entry name" value="AB_hydrolase_fold"/>
</dbReference>
<protein>
    <submittedName>
        <fullName evidence="4">Alpha/beta hydrolase</fullName>
    </submittedName>
</protein>